<accession>A0AAF0GN68</accession>
<sequence length="67" mass="7458">MSTDPRQFTATVGSKTTYHTRLNDAINWIEASIALNSGLLDSLEKYVKAYEDAHARVTQMLIESGVK</sequence>
<organism evidence="1 2">
    <name type="scientific">Latilactobacillus sakei</name>
    <name type="common">Lactobacillus sakei</name>
    <dbReference type="NCBI Taxonomy" id="1599"/>
    <lineage>
        <taxon>Bacteria</taxon>
        <taxon>Bacillati</taxon>
        <taxon>Bacillota</taxon>
        <taxon>Bacilli</taxon>
        <taxon>Lactobacillales</taxon>
        <taxon>Lactobacillaceae</taxon>
        <taxon>Latilactobacillus</taxon>
    </lineage>
</organism>
<dbReference type="EMBL" id="CP122959">
    <property type="protein sequence ID" value="WGI18578.1"/>
    <property type="molecule type" value="Genomic_DNA"/>
</dbReference>
<dbReference type="AlphaFoldDB" id="A0AAF0GN68"/>
<dbReference type="RefSeq" id="WP_280102644.1">
    <property type="nucleotide sequence ID" value="NZ_CP122959.1"/>
</dbReference>
<protein>
    <submittedName>
        <fullName evidence="1">Uncharacterized protein</fullName>
    </submittedName>
</protein>
<gene>
    <name evidence="1" type="ORF">QBD03_07420</name>
</gene>
<evidence type="ECO:0000313" key="2">
    <source>
        <dbReference type="Proteomes" id="UP001179858"/>
    </source>
</evidence>
<reference evidence="1" key="1">
    <citation type="submission" date="2023-04" db="EMBL/GenBank/DDBJ databases">
        <title>Novel strain of Lactilactobacillus sakei and use thereof.</title>
        <authorList>
            <person name="Kim S.Y."/>
        </authorList>
    </citation>
    <scope>NUCLEOTIDE SEQUENCE</scope>
    <source>
        <strain evidence="1">HUP1</strain>
    </source>
</reference>
<dbReference type="Proteomes" id="UP001179858">
    <property type="component" value="Chromosome"/>
</dbReference>
<proteinExistence type="predicted"/>
<evidence type="ECO:0000313" key="1">
    <source>
        <dbReference type="EMBL" id="WGI18578.1"/>
    </source>
</evidence>
<name>A0AAF0GN68_LATSK</name>